<feature type="chain" id="PRO_5013331454" evidence="1">
    <location>
        <begin position="24"/>
        <end position="170"/>
    </location>
</feature>
<dbReference type="GO" id="GO:0009055">
    <property type="term" value="F:electron transfer activity"/>
    <property type="evidence" value="ECO:0007669"/>
    <property type="project" value="InterPro"/>
</dbReference>
<sequence length="170" mass="19256">MQRLIRGTALISLATAAIMHATAAFSTDEGATFQQPLTLENSPFSSEREAVAWRQDELKDLERLLRQLRFDLVNNRDARGAAPRLVELQQRATLEYFLPAFIEGTHGRGSDARPAIWQEWDEFAAGFRDLEQKVAELVSAAEQEDYRAATRAFSDVSLSCRSCHRAYRHN</sequence>
<feature type="signal peptide" evidence="1">
    <location>
        <begin position="1"/>
        <end position="23"/>
    </location>
</feature>
<accession>A0A2A4HS13</accession>
<dbReference type="OrthoDB" id="5520910at2"/>
<dbReference type="InterPro" id="IPR010980">
    <property type="entry name" value="Cyt_c/b562"/>
</dbReference>
<keyword evidence="3" id="KW-1185">Reference proteome</keyword>
<evidence type="ECO:0000256" key="1">
    <source>
        <dbReference type="SAM" id="SignalP"/>
    </source>
</evidence>
<dbReference type="InterPro" id="IPR002321">
    <property type="entry name" value="Cyt_c_II"/>
</dbReference>
<dbReference type="GO" id="GO:0022900">
    <property type="term" value="P:electron transport chain"/>
    <property type="evidence" value="ECO:0007669"/>
    <property type="project" value="InterPro"/>
</dbReference>
<dbReference type="GO" id="GO:0005506">
    <property type="term" value="F:iron ion binding"/>
    <property type="evidence" value="ECO:0007669"/>
    <property type="project" value="InterPro"/>
</dbReference>
<dbReference type="EMBL" id="NWUX01000001">
    <property type="protein sequence ID" value="PCF97566.1"/>
    <property type="molecule type" value="Genomic_DNA"/>
</dbReference>
<dbReference type="Proteomes" id="UP000218677">
    <property type="component" value="Unassembled WGS sequence"/>
</dbReference>
<evidence type="ECO:0000313" key="2">
    <source>
        <dbReference type="EMBL" id="PCF97566.1"/>
    </source>
</evidence>
<gene>
    <name evidence="2" type="ORF">CPA45_02220</name>
</gene>
<proteinExistence type="predicted"/>
<protein>
    <submittedName>
        <fullName evidence="2">Cytochrome C</fullName>
    </submittedName>
</protein>
<dbReference type="Gene3D" id="1.20.120.10">
    <property type="entry name" value="Cytochrome c/b562"/>
    <property type="match status" value="1"/>
</dbReference>
<dbReference type="AlphaFoldDB" id="A0A2A4HS13"/>
<dbReference type="GO" id="GO:0020037">
    <property type="term" value="F:heme binding"/>
    <property type="evidence" value="ECO:0007669"/>
    <property type="project" value="InterPro"/>
</dbReference>
<comment type="caution">
    <text evidence="2">The sequence shown here is derived from an EMBL/GenBank/DDBJ whole genome shotgun (WGS) entry which is preliminary data.</text>
</comment>
<name>A0A2A4HS13_9GAMM</name>
<reference evidence="3" key="1">
    <citation type="submission" date="2017-09" db="EMBL/GenBank/DDBJ databases">
        <authorList>
            <person name="Cho G.-S."/>
            <person name="Oguntoyinbo F.A."/>
            <person name="Cnockaert M."/>
            <person name="Kabisch J."/>
            <person name="Neve H."/>
            <person name="Bockelmann W."/>
            <person name="Wenning M."/>
            <person name="Franz C.M."/>
            <person name="Vandamme P."/>
        </authorList>
    </citation>
    <scope>NUCLEOTIDE SEQUENCE [LARGE SCALE GENOMIC DNA]</scope>
    <source>
        <strain evidence="3">MBT G8648</strain>
    </source>
</reference>
<organism evidence="2 3">
    <name type="scientific">Vreelandella nigrificans</name>
    <dbReference type="NCBI Taxonomy" id="2042704"/>
    <lineage>
        <taxon>Bacteria</taxon>
        <taxon>Pseudomonadati</taxon>
        <taxon>Pseudomonadota</taxon>
        <taxon>Gammaproteobacteria</taxon>
        <taxon>Oceanospirillales</taxon>
        <taxon>Halomonadaceae</taxon>
        <taxon>Vreelandella</taxon>
    </lineage>
</organism>
<dbReference type="Pfam" id="PF01322">
    <property type="entry name" value="Cytochrom_C_2"/>
    <property type="match status" value="1"/>
</dbReference>
<keyword evidence="1" id="KW-0732">Signal</keyword>
<dbReference type="PROSITE" id="PS51009">
    <property type="entry name" value="CYTCII"/>
    <property type="match status" value="1"/>
</dbReference>
<dbReference type="SUPFAM" id="SSF47175">
    <property type="entry name" value="Cytochromes"/>
    <property type="match status" value="1"/>
</dbReference>
<evidence type="ECO:0000313" key="3">
    <source>
        <dbReference type="Proteomes" id="UP000218677"/>
    </source>
</evidence>
<dbReference type="RefSeq" id="WP_096649905.1">
    <property type="nucleotide sequence ID" value="NZ_NWUX01000001.1"/>
</dbReference>